<dbReference type="Pfam" id="PF12796">
    <property type="entry name" value="Ank_2"/>
    <property type="match status" value="1"/>
</dbReference>
<dbReference type="PANTHER" id="PTHR24198:SF165">
    <property type="entry name" value="ANKYRIN REPEAT-CONTAINING PROTEIN-RELATED"/>
    <property type="match status" value="1"/>
</dbReference>
<dbReference type="Gene3D" id="1.25.40.20">
    <property type="entry name" value="Ankyrin repeat-containing domain"/>
    <property type="match status" value="2"/>
</dbReference>
<reference evidence="4 5" key="1">
    <citation type="submission" date="2016-08" db="EMBL/GenBank/DDBJ databases">
        <title>A Parts List for Fungal Cellulosomes Revealed by Comparative Genomics.</title>
        <authorList>
            <consortium name="DOE Joint Genome Institute"/>
            <person name="Haitjema C.H."/>
            <person name="Gilmore S.P."/>
            <person name="Henske J.K."/>
            <person name="Solomon K.V."/>
            <person name="De Groot R."/>
            <person name="Kuo A."/>
            <person name="Mondo S.J."/>
            <person name="Salamov A.A."/>
            <person name="Labutti K."/>
            <person name="Zhao Z."/>
            <person name="Chiniquy J."/>
            <person name="Barry K."/>
            <person name="Brewer H.M."/>
            <person name="Purvine S.O."/>
            <person name="Wright A.T."/>
            <person name="Boxma B."/>
            <person name="Van Alen T."/>
            <person name="Hackstein J.H."/>
            <person name="Baker S.E."/>
            <person name="Grigoriev I.V."/>
            <person name="O'Malley M.A."/>
        </authorList>
    </citation>
    <scope>NUCLEOTIDE SEQUENCE [LARGE SCALE GENOMIC DNA]</scope>
    <source>
        <strain evidence="4 5">G1</strain>
    </source>
</reference>
<dbReference type="InterPro" id="IPR002110">
    <property type="entry name" value="Ankyrin_rpt"/>
</dbReference>
<dbReference type="EMBL" id="MCOG01000026">
    <property type="protein sequence ID" value="ORY75169.1"/>
    <property type="molecule type" value="Genomic_DNA"/>
</dbReference>
<dbReference type="PROSITE" id="PS50297">
    <property type="entry name" value="ANK_REP_REGION"/>
    <property type="match status" value="2"/>
</dbReference>
<dbReference type="PANTHER" id="PTHR24198">
    <property type="entry name" value="ANKYRIN REPEAT AND PROTEIN KINASE DOMAIN-CONTAINING PROTEIN"/>
    <property type="match status" value="1"/>
</dbReference>
<organism evidence="4 5">
    <name type="scientific">Neocallimastix californiae</name>
    <dbReference type="NCBI Taxonomy" id="1754190"/>
    <lineage>
        <taxon>Eukaryota</taxon>
        <taxon>Fungi</taxon>
        <taxon>Fungi incertae sedis</taxon>
        <taxon>Chytridiomycota</taxon>
        <taxon>Chytridiomycota incertae sedis</taxon>
        <taxon>Neocallimastigomycetes</taxon>
        <taxon>Neocallimastigales</taxon>
        <taxon>Neocallimastigaceae</taxon>
        <taxon>Neocallimastix</taxon>
    </lineage>
</organism>
<dbReference type="AlphaFoldDB" id="A0A1Y2EUE9"/>
<protein>
    <submittedName>
        <fullName evidence="4">Ankyrin</fullName>
    </submittedName>
</protein>
<dbReference type="STRING" id="1754190.A0A1Y2EUE9"/>
<accession>A0A1Y2EUE9</accession>
<evidence type="ECO:0000256" key="2">
    <source>
        <dbReference type="ARBA" id="ARBA00023043"/>
    </source>
</evidence>
<dbReference type="PROSITE" id="PS50088">
    <property type="entry name" value="ANK_REPEAT"/>
    <property type="match status" value="3"/>
</dbReference>
<comment type="caution">
    <text evidence="4">The sequence shown here is derived from an EMBL/GenBank/DDBJ whole genome shotgun (WGS) entry which is preliminary data.</text>
</comment>
<dbReference type="SMART" id="SM00248">
    <property type="entry name" value="ANK"/>
    <property type="match status" value="6"/>
</dbReference>
<gene>
    <name evidence="4" type="ORF">LY90DRAFT_377807</name>
</gene>
<evidence type="ECO:0000256" key="3">
    <source>
        <dbReference type="PROSITE-ProRule" id="PRU00023"/>
    </source>
</evidence>
<dbReference type="InterPro" id="IPR036770">
    <property type="entry name" value="Ankyrin_rpt-contain_sf"/>
</dbReference>
<keyword evidence="1" id="KW-0677">Repeat</keyword>
<proteinExistence type="predicted"/>
<dbReference type="Proteomes" id="UP000193920">
    <property type="component" value="Unassembled WGS sequence"/>
</dbReference>
<feature type="repeat" description="ANK" evidence="3">
    <location>
        <begin position="302"/>
        <end position="332"/>
    </location>
</feature>
<feature type="repeat" description="ANK" evidence="3">
    <location>
        <begin position="269"/>
        <end position="301"/>
    </location>
</feature>
<evidence type="ECO:0000256" key="1">
    <source>
        <dbReference type="ARBA" id="ARBA00022737"/>
    </source>
</evidence>
<sequence>MNEEKILMKLLIEGNSINDFKTYFYYNNISINNKINDSSFDVLTYSIEHNSNNEIIKFLINQYENVNYEFNRNKIPLFLSLEKNNFYITDILLKRGANINYCNSNKENVLFYLYQNKILNRKILLYLIHHGIDINYKNKEGSCLLSYIIEDGHSEFLKIIFEQYSFNKKFIMEGLMASKSRRGMSPQDLILWIDKNKLQLKITKNMVEQAINHWNIDIMCDIILYSFNIPLLQLYNKYSVLPKITKYNRVNVVKYLVNNGVYINRKDQEGNTSLVIASKEGFFEIVKFLVDKKANVNKFNSIGYTPLMFASQNGHLSIVKYLLNHGANINIK</sequence>
<dbReference type="PRINTS" id="PR01415">
    <property type="entry name" value="ANKYRIN"/>
</dbReference>
<name>A0A1Y2EUE9_9FUNG</name>
<feature type="non-terminal residue" evidence="4">
    <location>
        <position position="332"/>
    </location>
</feature>
<feature type="repeat" description="ANK" evidence="3">
    <location>
        <begin position="72"/>
        <end position="104"/>
    </location>
</feature>
<dbReference type="SUPFAM" id="SSF48403">
    <property type="entry name" value="Ankyrin repeat"/>
    <property type="match status" value="2"/>
</dbReference>
<evidence type="ECO:0000313" key="4">
    <source>
        <dbReference type="EMBL" id="ORY75169.1"/>
    </source>
</evidence>
<dbReference type="OrthoDB" id="60283at2759"/>
<evidence type="ECO:0000313" key="5">
    <source>
        <dbReference type="Proteomes" id="UP000193920"/>
    </source>
</evidence>
<keyword evidence="2 3" id="KW-0040">ANK repeat</keyword>
<keyword evidence="5" id="KW-1185">Reference proteome</keyword>